<dbReference type="EMBL" id="JAAWVT010000005">
    <property type="protein sequence ID" value="NKG21356.1"/>
    <property type="molecule type" value="Genomic_DNA"/>
</dbReference>
<name>A0ABX1G712_9MICC</name>
<protein>
    <submittedName>
        <fullName evidence="1">Uncharacterized protein</fullName>
    </submittedName>
</protein>
<reference evidence="1 2" key="1">
    <citation type="submission" date="2020-04" db="EMBL/GenBank/DDBJ databases">
        <title>Paeniglutamicibacter sp. ANT13_2, a novel actinomycete isolated from sediment in Antarctica.</title>
        <authorList>
            <person name="Sakdapetsiri C."/>
            <person name="Pinyakong O."/>
        </authorList>
    </citation>
    <scope>NUCLEOTIDE SEQUENCE [LARGE SCALE GENOMIC DNA]</scope>
    <source>
        <strain evidence="1 2">ANT13_2</strain>
    </source>
</reference>
<gene>
    <name evidence="1" type="ORF">HED64_11650</name>
</gene>
<dbReference type="RefSeq" id="WP_168152180.1">
    <property type="nucleotide sequence ID" value="NZ_JAAWVT010000005.1"/>
</dbReference>
<proteinExistence type="predicted"/>
<accession>A0ABX1G712</accession>
<evidence type="ECO:0000313" key="1">
    <source>
        <dbReference type="EMBL" id="NKG21356.1"/>
    </source>
</evidence>
<organism evidence="1 2">
    <name type="scientific">Paeniglutamicibacter terrestris</name>
    <dbReference type="NCBI Taxonomy" id="2723403"/>
    <lineage>
        <taxon>Bacteria</taxon>
        <taxon>Bacillati</taxon>
        <taxon>Actinomycetota</taxon>
        <taxon>Actinomycetes</taxon>
        <taxon>Micrococcales</taxon>
        <taxon>Micrococcaceae</taxon>
        <taxon>Paeniglutamicibacter</taxon>
    </lineage>
</organism>
<evidence type="ECO:0000313" key="2">
    <source>
        <dbReference type="Proteomes" id="UP000746595"/>
    </source>
</evidence>
<sequence length="198" mass="21720">MLARDLIPEEFHSLRMLRLFLPVVNEPGAAIRWSALLPVGVELTASTNFYELWALYSADHPGAVTPSPALGSLDPLTAHSLRELLTTQLGPDQLLPTRSWAGYSRSSAPGMRTSMVNGQEYAHETLTIHEIIERGIKGNVPDFVADPGMAFAWGTCLYPDSLFIAAAPELFRALHQDPFLDVASVLAHRDILPQTFEG</sequence>
<keyword evidence="2" id="KW-1185">Reference proteome</keyword>
<dbReference type="Proteomes" id="UP000746595">
    <property type="component" value="Unassembled WGS sequence"/>
</dbReference>
<comment type="caution">
    <text evidence="1">The sequence shown here is derived from an EMBL/GenBank/DDBJ whole genome shotgun (WGS) entry which is preliminary data.</text>
</comment>